<dbReference type="Proteomes" id="UP001149314">
    <property type="component" value="Unassembled WGS sequence"/>
</dbReference>
<gene>
    <name evidence="1" type="ORF">OEZ79_27365</name>
</gene>
<evidence type="ECO:0000313" key="1">
    <source>
        <dbReference type="EMBL" id="MDC6641883.1"/>
    </source>
</evidence>
<accession>A0A9X3YFH9</accession>
<comment type="caution">
    <text evidence="1">The sequence shown here is derived from an EMBL/GenBank/DDBJ whole genome shotgun (WGS) entry which is preliminary data.</text>
</comment>
<dbReference type="AlphaFoldDB" id="A0A9X3YFH9"/>
<feature type="non-terminal residue" evidence="1">
    <location>
        <position position="1"/>
    </location>
</feature>
<organism evidence="1 2">
    <name type="scientific">Leclercia adecarboxylata</name>
    <dbReference type="NCBI Taxonomy" id="83655"/>
    <lineage>
        <taxon>Bacteria</taxon>
        <taxon>Pseudomonadati</taxon>
        <taxon>Pseudomonadota</taxon>
        <taxon>Gammaproteobacteria</taxon>
        <taxon>Enterobacterales</taxon>
        <taxon>Enterobacteriaceae</taxon>
        <taxon>Leclercia</taxon>
    </lineage>
</organism>
<dbReference type="EMBL" id="JAOURS010000437">
    <property type="protein sequence ID" value="MDC6641883.1"/>
    <property type="molecule type" value="Genomic_DNA"/>
</dbReference>
<name>A0A9X3YFH9_9ENTR</name>
<dbReference type="RefSeq" id="WP_272733800.1">
    <property type="nucleotide sequence ID" value="NZ_JAOURS010000437.1"/>
</dbReference>
<evidence type="ECO:0000313" key="2">
    <source>
        <dbReference type="Proteomes" id="UP001149314"/>
    </source>
</evidence>
<proteinExistence type="predicted"/>
<protein>
    <submittedName>
        <fullName evidence="1">Uncharacterized protein</fullName>
    </submittedName>
</protein>
<reference evidence="1" key="1">
    <citation type="journal article" date="2023" name="Genes Genomics">
        <title>Genomic insights of Leclercia adecarboxylata strains linked to an outbreak in public hospitals in Mexico.</title>
        <authorList>
            <person name="Barrios-Villa E."/>
            <person name="Pacheco-Flores B."/>
            <person name="Lozano-Zarain P."/>
            <person name="Del Campo-Ortega R."/>
            <person name="de Jesus Ascencio-Montiel I."/>
            <person name="Gonzalez-Leon M."/>
            <person name="Camorlinga-Ponce M."/>
            <person name="Gaytan Cervantes F.J."/>
            <person name="Gonzalez Torres C."/>
            <person name="Aguilar E."/>
            <person name="Gonzalez Ibarra J."/>
            <person name="Torres Lopez F.J."/>
            <person name="Rosas-Vargas H."/>
            <person name="Gonzalez-Bonilla C.R."/>
            <person name="Del Carmen Rocha-Gracia R."/>
        </authorList>
    </citation>
    <scope>NUCLEOTIDE SEQUENCE</scope>
    <source>
        <strain evidence="1">Lac40</strain>
    </source>
</reference>
<sequence>QGQRRLPYSATARHCRAVVLEDGVEAFPVVSSARGVPGCRKDQWANTGAVLPEQKRPGIKPGLFA</sequence>